<accession>A7E7U0</accession>
<sequence>MAHKYPNTIKDEFGILSIFIVALCTNARKRTALPATAGPWTEHGELSPKSLLHCTIASLLTSNYSDLSCGVSPKIEMELVDGPSRRSFEDTQVSGLGMLFSNMLDEIRFDQLIQAPHKDEAASMKFKRSRNAVVNDILSCFWCGQFQPWISLPLYTVCDPAIKNEVCHIFLQLFHVSRDLRRHQFFLGTISILLAGPPLRNKNPVQVLEPMESPFPKHKASKLRDQYETKMVIVGTMSLNPRIGTAGKLRDYKEIHTWKIQGCPL</sequence>
<dbReference type="HOGENOM" id="CLU_1050364_0_0_1"/>
<dbReference type="RefSeq" id="XP_001597174.1">
    <property type="nucleotide sequence ID" value="XM_001597124.1"/>
</dbReference>
<dbReference type="GeneID" id="5493822"/>
<dbReference type="EMBL" id="CH476622">
    <property type="protein sequence ID" value="EDN96442.1"/>
    <property type="molecule type" value="Genomic_DNA"/>
</dbReference>
<dbReference type="InParanoid" id="A7E7U0"/>
<keyword evidence="2" id="KW-1185">Reference proteome</keyword>
<name>A7E7U0_SCLS1</name>
<dbReference type="KEGG" id="ssl:SS1G_01368"/>
<dbReference type="AlphaFoldDB" id="A7E7U0"/>
<proteinExistence type="predicted"/>
<gene>
    <name evidence="1" type="ORF">SS1G_01368</name>
</gene>
<evidence type="ECO:0000313" key="2">
    <source>
        <dbReference type="Proteomes" id="UP000001312"/>
    </source>
</evidence>
<evidence type="ECO:0000313" key="1">
    <source>
        <dbReference type="EMBL" id="EDN96442.1"/>
    </source>
</evidence>
<dbReference type="Proteomes" id="UP000001312">
    <property type="component" value="Unassembled WGS sequence"/>
</dbReference>
<reference evidence="2" key="1">
    <citation type="journal article" date="2011" name="PLoS Genet.">
        <title>Genomic analysis of the necrotrophic fungal pathogens Sclerotinia sclerotiorum and Botrytis cinerea.</title>
        <authorList>
            <person name="Amselem J."/>
            <person name="Cuomo C.A."/>
            <person name="van Kan J.A."/>
            <person name="Viaud M."/>
            <person name="Benito E.P."/>
            <person name="Couloux A."/>
            <person name="Coutinho P.M."/>
            <person name="de Vries R.P."/>
            <person name="Dyer P.S."/>
            <person name="Fillinger S."/>
            <person name="Fournier E."/>
            <person name="Gout L."/>
            <person name="Hahn M."/>
            <person name="Kohn L."/>
            <person name="Lapalu N."/>
            <person name="Plummer K.M."/>
            <person name="Pradier J.M."/>
            <person name="Quevillon E."/>
            <person name="Sharon A."/>
            <person name="Simon A."/>
            <person name="ten Have A."/>
            <person name="Tudzynski B."/>
            <person name="Tudzynski P."/>
            <person name="Wincker P."/>
            <person name="Andrew M."/>
            <person name="Anthouard V."/>
            <person name="Beever R.E."/>
            <person name="Beffa R."/>
            <person name="Benoit I."/>
            <person name="Bouzid O."/>
            <person name="Brault B."/>
            <person name="Chen Z."/>
            <person name="Choquer M."/>
            <person name="Collemare J."/>
            <person name="Cotton P."/>
            <person name="Danchin E.G."/>
            <person name="Da Silva C."/>
            <person name="Gautier A."/>
            <person name="Giraud C."/>
            <person name="Giraud T."/>
            <person name="Gonzalez C."/>
            <person name="Grossetete S."/>
            <person name="Guldener U."/>
            <person name="Henrissat B."/>
            <person name="Howlett B.J."/>
            <person name="Kodira C."/>
            <person name="Kretschmer M."/>
            <person name="Lappartient A."/>
            <person name="Leroch M."/>
            <person name="Levis C."/>
            <person name="Mauceli E."/>
            <person name="Neuveglise C."/>
            <person name="Oeser B."/>
            <person name="Pearson M."/>
            <person name="Poulain J."/>
            <person name="Poussereau N."/>
            <person name="Quesneville H."/>
            <person name="Rascle C."/>
            <person name="Schumacher J."/>
            <person name="Segurens B."/>
            <person name="Sexton A."/>
            <person name="Silva E."/>
            <person name="Sirven C."/>
            <person name="Soanes D.M."/>
            <person name="Talbot N.J."/>
            <person name="Templeton M."/>
            <person name="Yandava C."/>
            <person name="Yarden O."/>
            <person name="Zeng Q."/>
            <person name="Rollins J.A."/>
            <person name="Lebrun M.H."/>
            <person name="Dickman M."/>
        </authorList>
    </citation>
    <scope>NUCLEOTIDE SEQUENCE [LARGE SCALE GENOMIC DNA]</scope>
    <source>
        <strain evidence="2">ATCC 18683 / 1980 / Ss-1</strain>
    </source>
</reference>
<organism evidence="1 2">
    <name type="scientific">Sclerotinia sclerotiorum (strain ATCC 18683 / 1980 / Ss-1)</name>
    <name type="common">White mold</name>
    <name type="synonym">Whetzelinia sclerotiorum</name>
    <dbReference type="NCBI Taxonomy" id="665079"/>
    <lineage>
        <taxon>Eukaryota</taxon>
        <taxon>Fungi</taxon>
        <taxon>Dikarya</taxon>
        <taxon>Ascomycota</taxon>
        <taxon>Pezizomycotina</taxon>
        <taxon>Leotiomycetes</taxon>
        <taxon>Helotiales</taxon>
        <taxon>Sclerotiniaceae</taxon>
        <taxon>Sclerotinia</taxon>
    </lineage>
</organism>
<protein>
    <submittedName>
        <fullName evidence="1">Uncharacterized protein</fullName>
    </submittedName>
</protein>